<comment type="caution">
    <text evidence="2">The sequence shown here is derived from an EMBL/GenBank/DDBJ whole genome shotgun (WGS) entry which is preliminary data.</text>
</comment>
<protein>
    <submittedName>
        <fullName evidence="2">Glycosyl transferase</fullName>
    </submittedName>
</protein>
<keyword evidence="1 2" id="KW-0808">Transferase</keyword>
<keyword evidence="3" id="KW-1185">Reference proteome</keyword>
<name>A0ABS9U8Y7_9BACL</name>
<dbReference type="Gene3D" id="3.90.550.20">
    <property type="match status" value="1"/>
</dbReference>
<dbReference type="InterPro" id="IPR051706">
    <property type="entry name" value="Glycosyltransferase_domain"/>
</dbReference>
<dbReference type="SUPFAM" id="SSF53448">
    <property type="entry name" value="Nucleotide-diphospho-sugar transferases"/>
    <property type="match status" value="1"/>
</dbReference>
<sequence length="234" mass="27718">MIPKKIHYCWFGGNELDEKSKGYIQSWKQHLPEYEIIEWNETSFDLSQNDFVREAYEQKKYAFVSDYVRLYALYHHGGIYMDTDVEVTKSFNDLLTNRAFTGVERGDYCITGTMGAEAYHPWIEKLLHYYNGRKFILENGELDLTTNTVIITKITKEHYGWKEGNTYSELAEGIAIYPFDYFCAKNGMTNEYHITDNTYTVHHFNGSWASKSNKLLKNYVRIIRRLFFSKKYKI</sequence>
<evidence type="ECO:0000313" key="3">
    <source>
        <dbReference type="Proteomes" id="UP001316087"/>
    </source>
</evidence>
<evidence type="ECO:0000313" key="2">
    <source>
        <dbReference type="EMBL" id="MCH7320610.1"/>
    </source>
</evidence>
<dbReference type="Proteomes" id="UP001316087">
    <property type="component" value="Unassembled WGS sequence"/>
</dbReference>
<dbReference type="PANTHER" id="PTHR32385">
    <property type="entry name" value="MANNOSYL PHOSPHORYLINOSITOL CERAMIDE SYNTHASE"/>
    <property type="match status" value="1"/>
</dbReference>
<dbReference type="EMBL" id="JAKZFC010000001">
    <property type="protein sequence ID" value="MCH7320610.1"/>
    <property type="molecule type" value="Genomic_DNA"/>
</dbReference>
<evidence type="ECO:0000256" key="1">
    <source>
        <dbReference type="ARBA" id="ARBA00022679"/>
    </source>
</evidence>
<dbReference type="GO" id="GO:0016740">
    <property type="term" value="F:transferase activity"/>
    <property type="evidence" value="ECO:0007669"/>
    <property type="project" value="UniProtKB-KW"/>
</dbReference>
<dbReference type="Pfam" id="PF04488">
    <property type="entry name" value="Gly_transf_sug"/>
    <property type="match status" value="1"/>
</dbReference>
<accession>A0ABS9U8Y7</accession>
<reference evidence="2 3" key="1">
    <citation type="submission" date="2022-03" db="EMBL/GenBank/DDBJ databases">
        <authorList>
            <person name="Jo J.-H."/>
            <person name="Im W.-T."/>
        </authorList>
    </citation>
    <scope>NUCLEOTIDE SEQUENCE [LARGE SCALE GENOMIC DNA]</scope>
    <source>
        <strain evidence="2 3">MA9</strain>
    </source>
</reference>
<gene>
    <name evidence="2" type="ORF">LZ480_01815</name>
</gene>
<dbReference type="RefSeq" id="WP_241367624.1">
    <property type="nucleotide sequence ID" value="NZ_JAKZFC010000001.1"/>
</dbReference>
<dbReference type="InterPro" id="IPR007577">
    <property type="entry name" value="GlycoTrfase_DXD_sugar-bd_CS"/>
</dbReference>
<dbReference type="PANTHER" id="PTHR32385:SF15">
    <property type="entry name" value="INOSITOL PHOSPHOCERAMIDE MANNOSYLTRANSFERASE 1"/>
    <property type="match status" value="1"/>
</dbReference>
<proteinExistence type="predicted"/>
<dbReference type="InterPro" id="IPR029044">
    <property type="entry name" value="Nucleotide-diphossugar_trans"/>
</dbReference>
<organism evidence="2 3">
    <name type="scientific">Solibacillus palustris</name>
    <dbReference type="NCBI Taxonomy" id="2908203"/>
    <lineage>
        <taxon>Bacteria</taxon>
        <taxon>Bacillati</taxon>
        <taxon>Bacillota</taxon>
        <taxon>Bacilli</taxon>
        <taxon>Bacillales</taxon>
        <taxon>Caryophanaceae</taxon>
        <taxon>Solibacillus</taxon>
    </lineage>
</organism>